<name>K6ZE57_9ALTE</name>
<dbReference type="AlphaFoldDB" id="K6ZE57"/>
<dbReference type="Gene3D" id="3.90.180.10">
    <property type="entry name" value="Medium-chain alcohol dehydrogenases, catalytic domain"/>
    <property type="match status" value="1"/>
</dbReference>
<dbReference type="Pfam" id="PF00107">
    <property type="entry name" value="ADH_zinc_N"/>
    <property type="match status" value="1"/>
</dbReference>
<dbReference type="InterPro" id="IPR013149">
    <property type="entry name" value="ADH-like_C"/>
</dbReference>
<dbReference type="FunFam" id="3.40.50.720:FF:000121">
    <property type="entry name" value="Prostaglandin reductase 2"/>
    <property type="match status" value="1"/>
</dbReference>
<dbReference type="InterPro" id="IPR011032">
    <property type="entry name" value="GroES-like_sf"/>
</dbReference>
<feature type="domain" description="Alcohol dehydrogenase-like C-terminal" evidence="2">
    <location>
        <begin position="126"/>
        <end position="254"/>
    </location>
</feature>
<dbReference type="GO" id="GO:0016628">
    <property type="term" value="F:oxidoreductase activity, acting on the CH-CH group of donors, NAD or NADP as acceptor"/>
    <property type="evidence" value="ECO:0007669"/>
    <property type="project" value="InterPro"/>
</dbReference>
<sequence>MKNDFISLDPAIRGWMSESEESYMPPIKLGDPIRSSTLSTVIASKNPDYDVGDLVLGLNAWEEYTCLNTVRHIHSFATKMPKNLGIPHECLISVLGATGMTAYFGLLELGQPKSGDTLVISSAAGAVGSIVGQIGKIKGCKVIGIAGSDEKCNVLKDEYGFDEAINYKTFSNRDSLSKRLNEVCPNGIDIYFENVGGYILESVLDNIAEKARIVICGMIAQYNSSQELPGPSNLWQLVVKSATMKGFLIRDYVDQMDSAAIELGTWLSEGKIKNKVHIEYGFENIPEVFLKLFDGTNNGKLMVKL</sequence>
<keyword evidence="5" id="KW-1185">Reference proteome</keyword>
<accession>K6ZE57</accession>
<dbReference type="Pfam" id="PF16884">
    <property type="entry name" value="ADH_N_2"/>
    <property type="match status" value="1"/>
</dbReference>
<dbReference type="Gene3D" id="3.40.50.720">
    <property type="entry name" value="NAD(P)-binding Rossmann-like Domain"/>
    <property type="match status" value="1"/>
</dbReference>
<evidence type="ECO:0000313" key="5">
    <source>
        <dbReference type="Proteomes" id="UP000006251"/>
    </source>
</evidence>
<keyword evidence="1" id="KW-0560">Oxidoreductase</keyword>
<dbReference type="PANTHER" id="PTHR43205">
    <property type="entry name" value="PROSTAGLANDIN REDUCTASE"/>
    <property type="match status" value="1"/>
</dbReference>
<protein>
    <submittedName>
        <fullName evidence="4">Probable NADP-dependent oxidoreductase P2</fullName>
    </submittedName>
</protein>
<dbReference type="InterPro" id="IPR036291">
    <property type="entry name" value="NAD(P)-bd_dom_sf"/>
</dbReference>
<gene>
    <name evidence="4" type="ORF">GPAL_1769</name>
</gene>
<dbReference type="EMBL" id="BAEQ01000028">
    <property type="protein sequence ID" value="GAC28632.1"/>
    <property type="molecule type" value="Genomic_DNA"/>
</dbReference>
<reference evidence="5" key="1">
    <citation type="journal article" date="2014" name="Environ. Microbiol.">
        <title>Comparative genomics of the marine bacterial genus Glaciecola reveals the high degree of genomic diversity and genomic characteristic for cold adaptation.</title>
        <authorList>
            <person name="Qin Q.L."/>
            <person name="Xie B.B."/>
            <person name="Yu Y."/>
            <person name="Shu Y.L."/>
            <person name="Rong J.C."/>
            <person name="Zhang Y.J."/>
            <person name="Zhao D.L."/>
            <person name="Chen X.L."/>
            <person name="Zhang X.Y."/>
            <person name="Chen B."/>
            <person name="Zhou B.C."/>
            <person name="Zhang Y.Z."/>
        </authorList>
    </citation>
    <scope>NUCLEOTIDE SEQUENCE [LARGE SCALE GENOMIC DNA]</scope>
    <source>
        <strain evidence="5">ACAM 615</strain>
    </source>
</reference>
<dbReference type="SUPFAM" id="SSF51735">
    <property type="entry name" value="NAD(P)-binding Rossmann-fold domains"/>
    <property type="match status" value="1"/>
</dbReference>
<dbReference type="SUPFAM" id="SSF50129">
    <property type="entry name" value="GroES-like"/>
    <property type="match status" value="1"/>
</dbReference>
<proteinExistence type="predicted"/>
<evidence type="ECO:0000259" key="2">
    <source>
        <dbReference type="Pfam" id="PF00107"/>
    </source>
</evidence>
<dbReference type="Proteomes" id="UP000006251">
    <property type="component" value="Unassembled WGS sequence"/>
</dbReference>
<dbReference type="InterPro" id="IPR041694">
    <property type="entry name" value="ADH_N_2"/>
</dbReference>
<organism evidence="4 5">
    <name type="scientific">Brumicola pallidula DSM 14239 = ACAM 615</name>
    <dbReference type="NCBI Taxonomy" id="1121922"/>
    <lineage>
        <taxon>Bacteria</taxon>
        <taxon>Pseudomonadati</taxon>
        <taxon>Pseudomonadota</taxon>
        <taxon>Gammaproteobacteria</taxon>
        <taxon>Alteromonadales</taxon>
        <taxon>Alteromonadaceae</taxon>
        <taxon>Brumicola</taxon>
    </lineage>
</organism>
<dbReference type="PANTHER" id="PTHR43205:SF7">
    <property type="entry name" value="PROSTAGLANDIN REDUCTASE 1"/>
    <property type="match status" value="1"/>
</dbReference>
<evidence type="ECO:0000313" key="4">
    <source>
        <dbReference type="EMBL" id="GAC28632.1"/>
    </source>
</evidence>
<feature type="domain" description="Oxidoreductase N-terminal" evidence="3">
    <location>
        <begin position="2"/>
        <end position="68"/>
    </location>
</feature>
<evidence type="ECO:0000256" key="1">
    <source>
        <dbReference type="ARBA" id="ARBA00023002"/>
    </source>
</evidence>
<evidence type="ECO:0000259" key="3">
    <source>
        <dbReference type="Pfam" id="PF16884"/>
    </source>
</evidence>
<dbReference type="CDD" id="cd05288">
    <property type="entry name" value="PGDH"/>
    <property type="match status" value="1"/>
</dbReference>
<dbReference type="InterPro" id="IPR045010">
    <property type="entry name" value="MDR_fam"/>
</dbReference>
<comment type="caution">
    <text evidence="4">The sequence shown here is derived from an EMBL/GenBank/DDBJ whole genome shotgun (WGS) entry which is preliminary data.</text>
</comment>
<dbReference type="STRING" id="1121922.GCA_000428905_01942"/>